<protein>
    <submittedName>
        <fullName evidence="1">Uncharacterized protein</fullName>
    </submittedName>
</protein>
<reference evidence="1" key="2">
    <citation type="journal article" date="2015" name="Fish Shellfish Immunol.">
        <title>Early steps in the European eel (Anguilla anguilla)-Vibrio vulnificus interaction in the gills: Role of the RtxA13 toxin.</title>
        <authorList>
            <person name="Callol A."/>
            <person name="Pajuelo D."/>
            <person name="Ebbesson L."/>
            <person name="Teles M."/>
            <person name="MacKenzie S."/>
            <person name="Amaro C."/>
        </authorList>
    </citation>
    <scope>NUCLEOTIDE SEQUENCE</scope>
</reference>
<reference evidence="1" key="1">
    <citation type="submission" date="2014-11" db="EMBL/GenBank/DDBJ databases">
        <authorList>
            <person name="Amaro Gonzalez C."/>
        </authorList>
    </citation>
    <scope>NUCLEOTIDE SEQUENCE</scope>
</reference>
<dbReference type="EMBL" id="GBXM01090838">
    <property type="protein sequence ID" value="JAH17739.1"/>
    <property type="molecule type" value="Transcribed_RNA"/>
</dbReference>
<accession>A0A0E9QLQ4</accession>
<name>A0A0E9QLQ4_ANGAN</name>
<evidence type="ECO:0000313" key="1">
    <source>
        <dbReference type="EMBL" id="JAH17739.1"/>
    </source>
</evidence>
<organism evidence="1">
    <name type="scientific">Anguilla anguilla</name>
    <name type="common">European freshwater eel</name>
    <name type="synonym">Muraena anguilla</name>
    <dbReference type="NCBI Taxonomy" id="7936"/>
    <lineage>
        <taxon>Eukaryota</taxon>
        <taxon>Metazoa</taxon>
        <taxon>Chordata</taxon>
        <taxon>Craniata</taxon>
        <taxon>Vertebrata</taxon>
        <taxon>Euteleostomi</taxon>
        <taxon>Actinopterygii</taxon>
        <taxon>Neopterygii</taxon>
        <taxon>Teleostei</taxon>
        <taxon>Anguilliformes</taxon>
        <taxon>Anguillidae</taxon>
        <taxon>Anguilla</taxon>
    </lineage>
</organism>
<proteinExistence type="predicted"/>
<sequence length="28" mass="2989">MTLHGSTAIQSQKIPAMVSVLTVIVLSY</sequence>
<dbReference type="AlphaFoldDB" id="A0A0E9QLQ4"/>